<evidence type="ECO:0000256" key="11">
    <source>
        <dbReference type="ARBA" id="ARBA00022989"/>
    </source>
</evidence>
<dbReference type="EC" id="2.7.13.3" evidence="3"/>
<proteinExistence type="predicted"/>
<gene>
    <name evidence="17" type="ordered locus">Emtol_0281</name>
</gene>
<dbReference type="RefSeq" id="WP_015026297.1">
    <property type="nucleotide sequence ID" value="NC_018742.1"/>
</dbReference>
<dbReference type="InterPro" id="IPR003661">
    <property type="entry name" value="HisK_dim/P_dom"/>
</dbReference>
<dbReference type="InterPro" id="IPR003660">
    <property type="entry name" value="HAMP_dom"/>
</dbReference>
<dbReference type="InterPro" id="IPR003594">
    <property type="entry name" value="HATPase_dom"/>
</dbReference>
<keyword evidence="8" id="KW-0547">Nucleotide-binding</keyword>
<evidence type="ECO:0000256" key="10">
    <source>
        <dbReference type="ARBA" id="ARBA00022840"/>
    </source>
</evidence>
<evidence type="ECO:0000313" key="18">
    <source>
        <dbReference type="Proteomes" id="UP000002875"/>
    </source>
</evidence>
<keyword evidence="9 17" id="KW-0418">Kinase</keyword>
<dbReference type="PROSITE" id="PS50885">
    <property type="entry name" value="HAMP"/>
    <property type="match status" value="1"/>
</dbReference>
<dbReference type="InterPro" id="IPR004358">
    <property type="entry name" value="Sig_transdc_His_kin-like_C"/>
</dbReference>
<dbReference type="Pfam" id="PF00672">
    <property type="entry name" value="HAMP"/>
    <property type="match status" value="1"/>
</dbReference>
<evidence type="ECO:0000256" key="14">
    <source>
        <dbReference type="SAM" id="Phobius"/>
    </source>
</evidence>
<evidence type="ECO:0000256" key="6">
    <source>
        <dbReference type="ARBA" id="ARBA00022679"/>
    </source>
</evidence>
<protein>
    <recommendedName>
        <fullName evidence="3">histidine kinase</fullName>
        <ecNumber evidence="3">2.7.13.3</ecNumber>
    </recommendedName>
</protein>
<accession>A0ABM5N7Z8</accession>
<dbReference type="PROSITE" id="PS50109">
    <property type="entry name" value="HIS_KIN"/>
    <property type="match status" value="1"/>
</dbReference>
<evidence type="ECO:0000256" key="1">
    <source>
        <dbReference type="ARBA" id="ARBA00000085"/>
    </source>
</evidence>
<evidence type="ECO:0000256" key="9">
    <source>
        <dbReference type="ARBA" id="ARBA00022777"/>
    </source>
</evidence>
<keyword evidence="13 14" id="KW-0472">Membrane</keyword>
<evidence type="ECO:0000256" key="5">
    <source>
        <dbReference type="ARBA" id="ARBA00022553"/>
    </source>
</evidence>
<dbReference type="SUPFAM" id="SSF55874">
    <property type="entry name" value="ATPase domain of HSP90 chaperone/DNA topoisomerase II/histidine kinase"/>
    <property type="match status" value="1"/>
</dbReference>
<reference evidence="17 18" key="1">
    <citation type="submission" date="2011-07" db="EMBL/GenBank/DDBJ databases">
        <title>The complete genome of plasmid 1 of Emticicia oligotrophica DSM 17448.</title>
        <authorList>
            <consortium name="US DOE Joint Genome Institute (JGI-PGF)"/>
            <person name="Lucas S."/>
            <person name="Han J."/>
            <person name="Lapidus A."/>
            <person name="Bruce D."/>
            <person name="Goodwin L."/>
            <person name="Pitluck S."/>
            <person name="Peters L."/>
            <person name="Kyrpides N."/>
            <person name="Mavromatis K."/>
            <person name="Ivanova N."/>
            <person name="Ovchinnikova G."/>
            <person name="Teshima H."/>
            <person name="Detter J.C."/>
            <person name="Tapia R."/>
            <person name="Han C."/>
            <person name="Land M."/>
            <person name="Hauser L."/>
            <person name="Markowitz V."/>
            <person name="Cheng J.-F."/>
            <person name="Hugenholtz P."/>
            <person name="Woyke T."/>
            <person name="Wu D."/>
            <person name="Tindall B."/>
            <person name="Pomrenke H."/>
            <person name="Brambilla E."/>
            <person name="Klenk H.-P."/>
            <person name="Eisen J.A."/>
        </authorList>
    </citation>
    <scope>NUCLEOTIDE SEQUENCE [LARGE SCALE GENOMIC DNA]</scope>
    <source>
        <strain evidence="18">DSM 17448 / GPTSA100-15</strain>
        <plasmid evidence="17 18">pEMTOL01</plasmid>
    </source>
</reference>
<evidence type="ECO:0000259" key="16">
    <source>
        <dbReference type="PROSITE" id="PS50885"/>
    </source>
</evidence>
<feature type="domain" description="Histidine kinase" evidence="15">
    <location>
        <begin position="238"/>
        <end position="454"/>
    </location>
</feature>
<evidence type="ECO:0000256" key="13">
    <source>
        <dbReference type="ARBA" id="ARBA00023136"/>
    </source>
</evidence>
<evidence type="ECO:0000256" key="7">
    <source>
        <dbReference type="ARBA" id="ARBA00022692"/>
    </source>
</evidence>
<dbReference type="Pfam" id="PF02518">
    <property type="entry name" value="HATPase_c"/>
    <property type="match status" value="1"/>
</dbReference>
<dbReference type="Pfam" id="PF00512">
    <property type="entry name" value="HisKA"/>
    <property type="match status" value="1"/>
</dbReference>
<geneLocation type="plasmid" evidence="17 18">
    <name>pEMTOL01</name>
</geneLocation>
<comment type="subcellular location">
    <subcellularLocation>
        <location evidence="2">Cell membrane</location>
        <topology evidence="2">Multi-pass membrane protein</topology>
    </subcellularLocation>
</comment>
<keyword evidence="12" id="KW-0902">Two-component regulatory system</keyword>
<keyword evidence="10" id="KW-0067">ATP-binding</keyword>
<evidence type="ECO:0000256" key="8">
    <source>
        <dbReference type="ARBA" id="ARBA00022741"/>
    </source>
</evidence>
<dbReference type="PANTHER" id="PTHR45528">
    <property type="entry name" value="SENSOR HISTIDINE KINASE CPXA"/>
    <property type="match status" value="1"/>
</dbReference>
<evidence type="ECO:0000313" key="17">
    <source>
        <dbReference type="EMBL" id="AFK05551.1"/>
    </source>
</evidence>
<dbReference type="CDD" id="cd00082">
    <property type="entry name" value="HisKA"/>
    <property type="match status" value="1"/>
</dbReference>
<dbReference type="InterPro" id="IPR036097">
    <property type="entry name" value="HisK_dim/P_sf"/>
</dbReference>
<dbReference type="Proteomes" id="UP000002875">
    <property type="component" value="Plasmid pEMTOL01"/>
</dbReference>
<name>A0ABM5N7Z8_EMTOG</name>
<organism evidence="17 18">
    <name type="scientific">Emticicia oligotrophica (strain DSM 17448 / CIP 109782 / MTCC 6937 / GPTSA100-15)</name>
    <dbReference type="NCBI Taxonomy" id="929562"/>
    <lineage>
        <taxon>Bacteria</taxon>
        <taxon>Pseudomonadati</taxon>
        <taxon>Bacteroidota</taxon>
        <taxon>Cytophagia</taxon>
        <taxon>Cytophagales</taxon>
        <taxon>Leadbetterellaceae</taxon>
        <taxon>Emticicia</taxon>
    </lineage>
</organism>
<dbReference type="CDD" id="cd06225">
    <property type="entry name" value="HAMP"/>
    <property type="match status" value="1"/>
</dbReference>
<sequence length="456" mass="52336">MSLRNKITFLFIFIVSGILLISFVLIYWLRYTANNEEFYNRLYQKAITTSELLVTVQEVDSKLLKTIDLTNKDILYKENITVYSHENKEIYTSNDTINFTINSKLLNEIRLKKELRYEEKTFKIIGLNYSDKFNNVVVIAGAEDIAGVKRLGSLRKTLIVLYVIILAFVGLIGWLFAGKTLQPINDIIIEIDTIYTQNLDNRIRSYSNDELGKLAHNFNGLLDKIQQAFILQQTFITNFSHELKNPLMKMVAQIEVSLLRKRTTEEYEQTLISVLEDLSNLNLLSDSLLQLSKVNNKPISNLLERVRVDELLFDAREEVVSKNSNYRVLVDFNSVDEEDIEPITFGNPHLLKTAFINLLDNGCKFSNDQITNVIYGQINSEIILKFINKGKGIQKEEVKMIFEPFFRGTNAHSILGYGIGLSIVKKIIIAHQGNIQIETLEDTTTFVIKLPLSNQV</sequence>
<dbReference type="SUPFAM" id="SSF47384">
    <property type="entry name" value="Homodimeric domain of signal transducing histidine kinase"/>
    <property type="match status" value="1"/>
</dbReference>
<dbReference type="PANTHER" id="PTHR45528:SF1">
    <property type="entry name" value="SENSOR HISTIDINE KINASE CPXA"/>
    <property type="match status" value="1"/>
</dbReference>
<evidence type="ECO:0000256" key="4">
    <source>
        <dbReference type="ARBA" id="ARBA00022475"/>
    </source>
</evidence>
<keyword evidence="5" id="KW-0597">Phosphoprotein</keyword>
<dbReference type="Gene3D" id="6.10.340.10">
    <property type="match status" value="1"/>
</dbReference>
<dbReference type="InterPro" id="IPR005467">
    <property type="entry name" value="His_kinase_dom"/>
</dbReference>
<keyword evidence="4" id="KW-1003">Cell membrane</keyword>
<keyword evidence="11 14" id="KW-1133">Transmembrane helix</keyword>
<feature type="domain" description="HAMP" evidence="16">
    <location>
        <begin position="178"/>
        <end position="230"/>
    </location>
</feature>
<dbReference type="PRINTS" id="PR00344">
    <property type="entry name" value="BCTRLSENSOR"/>
</dbReference>
<feature type="transmembrane region" description="Helical" evidence="14">
    <location>
        <begin position="159"/>
        <end position="177"/>
    </location>
</feature>
<evidence type="ECO:0000259" key="15">
    <source>
        <dbReference type="PROSITE" id="PS50109"/>
    </source>
</evidence>
<dbReference type="SMART" id="SM00304">
    <property type="entry name" value="HAMP"/>
    <property type="match status" value="1"/>
</dbReference>
<comment type="catalytic activity">
    <reaction evidence="1">
        <text>ATP + protein L-histidine = ADP + protein N-phospho-L-histidine.</text>
        <dbReference type="EC" id="2.7.13.3"/>
    </reaction>
</comment>
<dbReference type="Gene3D" id="3.30.565.10">
    <property type="entry name" value="Histidine kinase-like ATPase, C-terminal domain"/>
    <property type="match status" value="1"/>
</dbReference>
<dbReference type="InterPro" id="IPR050398">
    <property type="entry name" value="HssS/ArlS-like"/>
</dbReference>
<dbReference type="SMART" id="SM00388">
    <property type="entry name" value="HisKA"/>
    <property type="match status" value="1"/>
</dbReference>
<keyword evidence="17" id="KW-0614">Plasmid</keyword>
<dbReference type="GO" id="GO:0016301">
    <property type="term" value="F:kinase activity"/>
    <property type="evidence" value="ECO:0007669"/>
    <property type="project" value="UniProtKB-KW"/>
</dbReference>
<evidence type="ECO:0000256" key="12">
    <source>
        <dbReference type="ARBA" id="ARBA00023012"/>
    </source>
</evidence>
<dbReference type="SMART" id="SM00387">
    <property type="entry name" value="HATPase_c"/>
    <property type="match status" value="1"/>
</dbReference>
<keyword evidence="7 14" id="KW-0812">Transmembrane</keyword>
<evidence type="ECO:0000256" key="3">
    <source>
        <dbReference type="ARBA" id="ARBA00012438"/>
    </source>
</evidence>
<dbReference type="EMBL" id="CP002962">
    <property type="protein sequence ID" value="AFK05551.1"/>
    <property type="molecule type" value="Genomic_DNA"/>
</dbReference>
<dbReference type="InterPro" id="IPR036890">
    <property type="entry name" value="HATPase_C_sf"/>
</dbReference>
<feature type="transmembrane region" description="Helical" evidence="14">
    <location>
        <begin position="6"/>
        <end position="29"/>
    </location>
</feature>
<dbReference type="Gene3D" id="1.10.287.130">
    <property type="match status" value="1"/>
</dbReference>
<keyword evidence="18" id="KW-1185">Reference proteome</keyword>
<evidence type="ECO:0000256" key="2">
    <source>
        <dbReference type="ARBA" id="ARBA00004651"/>
    </source>
</evidence>
<dbReference type="SUPFAM" id="SSF158472">
    <property type="entry name" value="HAMP domain-like"/>
    <property type="match status" value="1"/>
</dbReference>
<keyword evidence="6" id="KW-0808">Transferase</keyword>